<dbReference type="EMBL" id="LNYL01000051">
    <property type="protein sequence ID" value="KTD24106.1"/>
    <property type="molecule type" value="Genomic_DNA"/>
</dbReference>
<evidence type="ECO:0000313" key="1">
    <source>
        <dbReference type="EMBL" id="KTD24106.1"/>
    </source>
</evidence>
<dbReference type="Proteomes" id="UP000054908">
    <property type="component" value="Unassembled WGS sequence"/>
</dbReference>
<gene>
    <name evidence="1" type="ORF">Lmac_2979</name>
</gene>
<keyword evidence="2" id="KW-1185">Reference proteome</keyword>
<dbReference type="PATRIC" id="fig|466.6.peg.3192"/>
<reference evidence="1 2" key="1">
    <citation type="submission" date="2015-11" db="EMBL/GenBank/DDBJ databases">
        <title>Genomic analysis of 38 Legionella species identifies large and diverse effector repertoires.</title>
        <authorList>
            <person name="Burstein D."/>
            <person name="Amaro F."/>
            <person name="Zusman T."/>
            <person name="Lifshitz Z."/>
            <person name="Cohen O."/>
            <person name="Gilbert J.A."/>
            <person name="Pupko T."/>
            <person name="Shuman H.A."/>
            <person name="Segal G."/>
        </authorList>
    </citation>
    <scope>NUCLEOTIDE SEQUENCE [LARGE SCALE GENOMIC DNA]</scope>
    <source>
        <strain evidence="1 2">PX-1-G2-E2</strain>
    </source>
</reference>
<proteinExistence type="predicted"/>
<evidence type="ECO:0000313" key="2">
    <source>
        <dbReference type="Proteomes" id="UP000054908"/>
    </source>
</evidence>
<dbReference type="STRING" id="466.Lmac_2979"/>
<comment type="caution">
    <text evidence="1">The sequence shown here is derived from an EMBL/GenBank/DDBJ whole genome shotgun (WGS) entry which is preliminary data.</text>
</comment>
<accession>A0A0W0VVI4</accession>
<name>A0A0W0VVI4_9GAMM</name>
<sequence>MINIPNVPFIRTLFGIDEKMELTIYPYFEVIEWGLILRNLCEPTYFSHQTR</sequence>
<dbReference type="AlphaFoldDB" id="A0A0W0VVI4"/>
<protein>
    <submittedName>
        <fullName evidence="1">Uncharacterized protein</fullName>
    </submittedName>
</protein>
<organism evidence="1 2">
    <name type="scientific">Legionella maceachernii</name>
    <dbReference type="NCBI Taxonomy" id="466"/>
    <lineage>
        <taxon>Bacteria</taxon>
        <taxon>Pseudomonadati</taxon>
        <taxon>Pseudomonadota</taxon>
        <taxon>Gammaproteobacteria</taxon>
        <taxon>Legionellales</taxon>
        <taxon>Legionellaceae</taxon>
        <taxon>Legionella</taxon>
    </lineage>
</organism>